<gene>
    <name evidence="2" type="ORF">BHAOGJBA_6177</name>
</gene>
<reference evidence="2" key="1">
    <citation type="journal article" date="2016" name="Front. Microbiol.">
        <title>Genome Sequence of the Piezophilic, Mesophilic Sulfate-Reducing Bacterium Desulfovibrio indicus J2T.</title>
        <authorList>
            <person name="Cao J."/>
            <person name="Maignien L."/>
            <person name="Shao Z."/>
            <person name="Alain K."/>
            <person name="Jebbar M."/>
        </authorList>
    </citation>
    <scope>NUCLEOTIDE SEQUENCE</scope>
    <source>
        <strain evidence="2">DSM 16372</strain>
    </source>
</reference>
<name>A0AAV4ZYS2_9HYPH</name>
<evidence type="ECO:0000313" key="3">
    <source>
        <dbReference type="Proteomes" id="UP001055247"/>
    </source>
</evidence>
<feature type="compositionally biased region" description="Low complexity" evidence="1">
    <location>
        <begin position="118"/>
        <end position="128"/>
    </location>
</feature>
<proteinExistence type="predicted"/>
<evidence type="ECO:0000313" key="2">
    <source>
        <dbReference type="EMBL" id="GJD92621.1"/>
    </source>
</evidence>
<dbReference type="EMBL" id="BPQO01000051">
    <property type="protein sequence ID" value="GJD92621.1"/>
    <property type="molecule type" value="Genomic_DNA"/>
</dbReference>
<dbReference type="Proteomes" id="UP001055247">
    <property type="component" value="Unassembled WGS sequence"/>
</dbReference>
<protein>
    <submittedName>
        <fullName evidence="2">Uncharacterized protein</fullName>
    </submittedName>
</protein>
<sequence length="289" mass="30825">MRGRRTPERQDSTKLVYLTLALHERLRAAAAGRGQSINALILEACEAYLAGEATGPATELAPVPPPASARDGLEASVLLRVDAMQAEIDALRADLGRLASQVVEVVEAQGTDPAAQHPSSELLSSEPRSQPPGPERAPACRADAPEDVPEGVAKDGIVDAVGADGVPADPAPRDARACVARPVAARSARSPLSRREQVRRTDRIGAALYLLLEEAGRSMERGALARLLGERGILAEGDRLDQIIEYRTRPGKPLYIRDTAGPRGRIRHNPDVNLPDDLRSDAAQILGRP</sequence>
<evidence type="ECO:0000256" key="1">
    <source>
        <dbReference type="SAM" id="MobiDB-lite"/>
    </source>
</evidence>
<organism evidence="2 3">
    <name type="scientific">Methylobacterium hispanicum</name>
    <dbReference type="NCBI Taxonomy" id="270350"/>
    <lineage>
        <taxon>Bacteria</taxon>
        <taxon>Pseudomonadati</taxon>
        <taxon>Pseudomonadota</taxon>
        <taxon>Alphaproteobacteria</taxon>
        <taxon>Hyphomicrobiales</taxon>
        <taxon>Methylobacteriaceae</taxon>
        <taxon>Methylobacterium</taxon>
    </lineage>
</organism>
<comment type="caution">
    <text evidence="2">The sequence shown here is derived from an EMBL/GenBank/DDBJ whole genome shotgun (WGS) entry which is preliminary data.</text>
</comment>
<keyword evidence="3" id="KW-1185">Reference proteome</keyword>
<dbReference type="AlphaFoldDB" id="A0AAV4ZYS2"/>
<dbReference type="RefSeq" id="WP_066919121.1">
    <property type="nucleotide sequence ID" value="NZ_BPQO01000051.1"/>
</dbReference>
<feature type="region of interest" description="Disordered" evidence="1">
    <location>
        <begin position="111"/>
        <end position="150"/>
    </location>
</feature>
<reference evidence="2" key="2">
    <citation type="submission" date="2021-08" db="EMBL/GenBank/DDBJ databases">
        <authorList>
            <person name="Tani A."/>
            <person name="Ola A."/>
            <person name="Ogura Y."/>
            <person name="Katsura K."/>
            <person name="Hayashi T."/>
        </authorList>
    </citation>
    <scope>NUCLEOTIDE SEQUENCE</scope>
    <source>
        <strain evidence="2">DSM 16372</strain>
    </source>
</reference>
<accession>A0AAV4ZYS2</accession>